<keyword evidence="3" id="KW-0808">Transferase</keyword>
<dbReference type="Pfam" id="PF16822">
    <property type="entry name" value="ALGX"/>
    <property type="match status" value="1"/>
</dbReference>
<evidence type="ECO:0000313" key="9">
    <source>
        <dbReference type="Proteomes" id="UP000639516"/>
    </source>
</evidence>
<keyword evidence="6" id="KW-0016">Alginate biosynthesis</keyword>
<evidence type="ECO:0000313" key="8">
    <source>
        <dbReference type="EMBL" id="MBC9982417.1"/>
    </source>
</evidence>
<keyword evidence="9" id="KW-1185">Reference proteome</keyword>
<dbReference type="EMBL" id="JAATTO010000050">
    <property type="protein sequence ID" value="MBC9982417.1"/>
    <property type="molecule type" value="Genomic_DNA"/>
</dbReference>
<keyword evidence="4" id="KW-0732">Signal</keyword>
<comment type="caution">
    <text evidence="8">The sequence shown here is derived from an EMBL/GenBank/DDBJ whole genome shotgun (WGS) entry which is preliminary data.</text>
</comment>
<evidence type="ECO:0000256" key="1">
    <source>
        <dbReference type="ARBA" id="ARBA00004418"/>
    </source>
</evidence>
<comment type="subcellular location">
    <subcellularLocation>
        <location evidence="1">Periplasm</location>
    </subcellularLocation>
</comment>
<dbReference type="RefSeq" id="WP_188099901.1">
    <property type="nucleotide sequence ID" value="NZ_JAANIH010000015.1"/>
</dbReference>
<feature type="domain" description="AlgX/AlgJ SGNH hydrolase-like" evidence="7">
    <location>
        <begin position="81"/>
        <end position="332"/>
    </location>
</feature>
<evidence type="ECO:0000256" key="6">
    <source>
        <dbReference type="ARBA" id="ARBA00022841"/>
    </source>
</evidence>
<sequence>MIVRTLIVVAVIFAGLAAVLTRGREAIGEILATTSMNDLVNGHFAERIDKAIFKAVPRSATLDGAVAGLQYRLLHDAGRQVHAGCGNWLYAMEELGADKSDARNMKMRAEVLHRLVRLIKQLGAVLVVIPIPDKAEQVEDQLCGLTATQSRRRDVFRKELSQTDGVIVVDVKPDWPRPGYWHLDTHWDQSGARFAANRTAQAITAAIGAGQDQVRLSEGAWRDRTGDLVRLAGLTDAPAALAPAPEQERDVKADIQHSGGLLDDTAEPSVILAGSSFSLNSAFADYLQAALSREVAQASEAGGGFAGALLGLLEKNPASLANAKVIIWEWPMRSLTTPLSPLEQRFLAGSRGQAAE</sequence>
<proteinExistence type="predicted"/>
<protein>
    <recommendedName>
        <fullName evidence="7">AlgX/AlgJ SGNH hydrolase-like domain-containing protein</fullName>
    </recommendedName>
</protein>
<dbReference type="Proteomes" id="UP000639516">
    <property type="component" value="Unassembled WGS sequence"/>
</dbReference>
<comment type="pathway">
    <text evidence="2">Glycan biosynthesis; alginate biosynthesis.</text>
</comment>
<evidence type="ECO:0000256" key="3">
    <source>
        <dbReference type="ARBA" id="ARBA00022679"/>
    </source>
</evidence>
<keyword evidence="5" id="KW-0574">Periplasm</keyword>
<evidence type="ECO:0000256" key="5">
    <source>
        <dbReference type="ARBA" id="ARBA00022764"/>
    </source>
</evidence>
<name>A0ABR7UEX4_9BRAD</name>
<gene>
    <name evidence="8" type="ORF">HA482_29855</name>
</gene>
<organism evidence="8 9">
    <name type="scientific">Bradyrhizobium campsiandrae</name>
    <dbReference type="NCBI Taxonomy" id="1729892"/>
    <lineage>
        <taxon>Bacteria</taxon>
        <taxon>Pseudomonadati</taxon>
        <taxon>Pseudomonadota</taxon>
        <taxon>Alphaproteobacteria</taxon>
        <taxon>Hyphomicrobiales</taxon>
        <taxon>Nitrobacteraceae</taxon>
        <taxon>Bradyrhizobium</taxon>
    </lineage>
</organism>
<evidence type="ECO:0000256" key="4">
    <source>
        <dbReference type="ARBA" id="ARBA00022729"/>
    </source>
</evidence>
<accession>A0ABR7UEX4</accession>
<evidence type="ECO:0000259" key="7">
    <source>
        <dbReference type="Pfam" id="PF16822"/>
    </source>
</evidence>
<reference evidence="8 9" key="1">
    <citation type="journal article" date="2020" name="Arch. Microbiol.">
        <title>Bradyrhizobium campsiandrae sp. nov., a nitrogen-fixing bacterial strain isolated from a native leguminous tree from the Amazon adapted to flooded conditions.</title>
        <authorList>
            <person name="Cabral Michel D."/>
            <person name="Martins da Costa E."/>
            <person name="Azarias Guimaraes A."/>
            <person name="Soares de Carvalho T."/>
            <person name="Santos de Castro Caputo P."/>
            <person name="Willems A."/>
            <person name="de Souza Moreira F.M."/>
        </authorList>
    </citation>
    <scope>NUCLEOTIDE SEQUENCE [LARGE SCALE GENOMIC DNA]</scope>
    <source>
        <strain evidence="9">INPA 384B</strain>
    </source>
</reference>
<dbReference type="InterPro" id="IPR031811">
    <property type="entry name" value="ALGX/ALGJ_SGNH-like"/>
</dbReference>
<evidence type="ECO:0000256" key="2">
    <source>
        <dbReference type="ARBA" id="ARBA00005182"/>
    </source>
</evidence>